<name>A0A9P5JYL2_9AGAM</name>
<comment type="caution">
    <text evidence="3">The sequence shown here is derived from an EMBL/GenBank/DDBJ whole genome shotgun (WGS) entry which is preliminary data.</text>
</comment>
<dbReference type="AlphaFoldDB" id="A0A9P5JYL2"/>
<accession>A0A9P5JYL2</accession>
<proteinExistence type="predicted"/>
<evidence type="ECO:0000313" key="4">
    <source>
        <dbReference type="Proteomes" id="UP000759537"/>
    </source>
</evidence>
<evidence type="ECO:0000313" key="3">
    <source>
        <dbReference type="EMBL" id="KAF8469330.1"/>
    </source>
</evidence>
<keyword evidence="4" id="KW-1185">Reference proteome</keyword>
<feature type="transmembrane region" description="Helical" evidence="1">
    <location>
        <begin position="89"/>
        <end position="108"/>
    </location>
</feature>
<dbReference type="InterPro" id="IPR045338">
    <property type="entry name" value="DUF6535"/>
</dbReference>
<evidence type="ECO:0000259" key="2">
    <source>
        <dbReference type="Pfam" id="PF20153"/>
    </source>
</evidence>
<dbReference type="EMBL" id="WHVB01000029">
    <property type="protein sequence ID" value="KAF8469330.1"/>
    <property type="molecule type" value="Genomic_DNA"/>
</dbReference>
<gene>
    <name evidence="3" type="ORF">DFH94DRAFT_775021</name>
</gene>
<evidence type="ECO:0000256" key="1">
    <source>
        <dbReference type="SAM" id="Phobius"/>
    </source>
</evidence>
<keyword evidence="1" id="KW-0472">Membrane</keyword>
<reference evidence="3" key="1">
    <citation type="submission" date="2019-10" db="EMBL/GenBank/DDBJ databases">
        <authorList>
            <consortium name="DOE Joint Genome Institute"/>
            <person name="Kuo A."/>
            <person name="Miyauchi S."/>
            <person name="Kiss E."/>
            <person name="Drula E."/>
            <person name="Kohler A."/>
            <person name="Sanchez-Garcia M."/>
            <person name="Andreopoulos B."/>
            <person name="Barry K.W."/>
            <person name="Bonito G."/>
            <person name="Buee M."/>
            <person name="Carver A."/>
            <person name="Chen C."/>
            <person name="Cichocki N."/>
            <person name="Clum A."/>
            <person name="Culley D."/>
            <person name="Crous P.W."/>
            <person name="Fauchery L."/>
            <person name="Girlanda M."/>
            <person name="Hayes R."/>
            <person name="Keri Z."/>
            <person name="LaButti K."/>
            <person name="Lipzen A."/>
            <person name="Lombard V."/>
            <person name="Magnuson J."/>
            <person name="Maillard F."/>
            <person name="Morin E."/>
            <person name="Murat C."/>
            <person name="Nolan M."/>
            <person name="Ohm R."/>
            <person name="Pangilinan J."/>
            <person name="Pereira M."/>
            <person name="Perotto S."/>
            <person name="Peter M."/>
            <person name="Riley R."/>
            <person name="Sitrit Y."/>
            <person name="Stielow B."/>
            <person name="Szollosi G."/>
            <person name="Zifcakova L."/>
            <person name="Stursova M."/>
            <person name="Spatafora J.W."/>
            <person name="Tedersoo L."/>
            <person name="Vaario L.-M."/>
            <person name="Yamada A."/>
            <person name="Yan M."/>
            <person name="Wang P."/>
            <person name="Xu J."/>
            <person name="Bruns T."/>
            <person name="Baldrian P."/>
            <person name="Vilgalys R."/>
            <person name="Henrissat B."/>
            <person name="Grigoriev I.V."/>
            <person name="Hibbett D."/>
            <person name="Nagy L.G."/>
            <person name="Martin F.M."/>
        </authorList>
    </citation>
    <scope>NUCLEOTIDE SEQUENCE</scope>
    <source>
        <strain evidence="3">Prilba</strain>
    </source>
</reference>
<keyword evidence="1" id="KW-0812">Transmembrane</keyword>
<sequence length="128" mass="13537">MDGVLIYAGLLSGVLTGVTAFVVSKIQDLKVDPAVQSVYYQNQSAQMLNQISQQLASVGNQISTNSTPSMPSLPYPAFHATPSDRRVNIFWLISLVCSLSAALLAALVQHGLDRLGLICASSSSLATL</sequence>
<reference evidence="3" key="2">
    <citation type="journal article" date="2020" name="Nat. Commun.">
        <title>Large-scale genome sequencing of mycorrhizal fungi provides insights into the early evolution of symbiotic traits.</title>
        <authorList>
            <person name="Miyauchi S."/>
            <person name="Kiss E."/>
            <person name="Kuo A."/>
            <person name="Drula E."/>
            <person name="Kohler A."/>
            <person name="Sanchez-Garcia M."/>
            <person name="Morin E."/>
            <person name="Andreopoulos B."/>
            <person name="Barry K.W."/>
            <person name="Bonito G."/>
            <person name="Buee M."/>
            <person name="Carver A."/>
            <person name="Chen C."/>
            <person name="Cichocki N."/>
            <person name="Clum A."/>
            <person name="Culley D."/>
            <person name="Crous P.W."/>
            <person name="Fauchery L."/>
            <person name="Girlanda M."/>
            <person name="Hayes R.D."/>
            <person name="Keri Z."/>
            <person name="LaButti K."/>
            <person name="Lipzen A."/>
            <person name="Lombard V."/>
            <person name="Magnuson J."/>
            <person name="Maillard F."/>
            <person name="Murat C."/>
            <person name="Nolan M."/>
            <person name="Ohm R.A."/>
            <person name="Pangilinan J."/>
            <person name="Pereira M.F."/>
            <person name="Perotto S."/>
            <person name="Peter M."/>
            <person name="Pfister S."/>
            <person name="Riley R."/>
            <person name="Sitrit Y."/>
            <person name="Stielow J.B."/>
            <person name="Szollosi G."/>
            <person name="Zifcakova L."/>
            <person name="Stursova M."/>
            <person name="Spatafora J.W."/>
            <person name="Tedersoo L."/>
            <person name="Vaario L.M."/>
            <person name="Yamada A."/>
            <person name="Yan M."/>
            <person name="Wang P."/>
            <person name="Xu J."/>
            <person name="Bruns T."/>
            <person name="Baldrian P."/>
            <person name="Vilgalys R."/>
            <person name="Dunand C."/>
            <person name="Henrissat B."/>
            <person name="Grigoriev I.V."/>
            <person name="Hibbett D."/>
            <person name="Nagy L.G."/>
            <person name="Martin F.M."/>
        </authorList>
    </citation>
    <scope>NUCLEOTIDE SEQUENCE</scope>
    <source>
        <strain evidence="3">Prilba</strain>
    </source>
</reference>
<dbReference type="Proteomes" id="UP000759537">
    <property type="component" value="Unassembled WGS sequence"/>
</dbReference>
<protein>
    <recommendedName>
        <fullName evidence="2">DUF6535 domain-containing protein</fullName>
    </recommendedName>
</protein>
<keyword evidence="1" id="KW-1133">Transmembrane helix</keyword>
<feature type="domain" description="DUF6535" evidence="2">
    <location>
        <begin position="1"/>
        <end position="116"/>
    </location>
</feature>
<dbReference type="Pfam" id="PF20153">
    <property type="entry name" value="DUF6535"/>
    <property type="match status" value="1"/>
</dbReference>
<organism evidence="3 4">
    <name type="scientific">Russula ochroleuca</name>
    <dbReference type="NCBI Taxonomy" id="152965"/>
    <lineage>
        <taxon>Eukaryota</taxon>
        <taxon>Fungi</taxon>
        <taxon>Dikarya</taxon>
        <taxon>Basidiomycota</taxon>
        <taxon>Agaricomycotina</taxon>
        <taxon>Agaricomycetes</taxon>
        <taxon>Russulales</taxon>
        <taxon>Russulaceae</taxon>
        <taxon>Russula</taxon>
    </lineage>
</organism>
<dbReference type="OrthoDB" id="3219854at2759"/>